<dbReference type="PANTHER" id="PTHR11820">
    <property type="entry name" value="ACYLPYRUVASE"/>
    <property type="match status" value="1"/>
</dbReference>
<dbReference type="Proteomes" id="UP000626109">
    <property type="component" value="Unassembled WGS sequence"/>
</dbReference>
<feature type="domain" description="Fumarylacetoacetase-like C-terminal" evidence="3">
    <location>
        <begin position="55"/>
        <end position="258"/>
    </location>
</feature>
<comment type="caution">
    <text evidence="4">The sequence shown here is derived from an EMBL/GenBank/DDBJ whole genome shotgun (WGS) entry which is preliminary data.</text>
</comment>
<dbReference type="Pfam" id="PF01557">
    <property type="entry name" value="FAA_hydrolase"/>
    <property type="match status" value="1"/>
</dbReference>
<evidence type="ECO:0000313" key="5">
    <source>
        <dbReference type="Proteomes" id="UP000626109"/>
    </source>
</evidence>
<reference evidence="4" key="1">
    <citation type="submission" date="2021-02" db="EMBL/GenBank/DDBJ databases">
        <authorList>
            <person name="Dougan E. K."/>
            <person name="Rhodes N."/>
            <person name="Thang M."/>
            <person name="Chan C."/>
        </authorList>
    </citation>
    <scope>NUCLEOTIDE SEQUENCE</scope>
</reference>
<dbReference type="GO" id="GO:0046872">
    <property type="term" value="F:metal ion binding"/>
    <property type="evidence" value="ECO:0007669"/>
    <property type="project" value="UniProtKB-KW"/>
</dbReference>
<sequence length="267" mass="28800">MFRSLHKTAQLRLIPQRGSLSFSAGAFRMATFVVPPPVTPVLAVDGGGQFPVRRIYCVGRNYWDHGIEMGGDPDREPPFFFHKPSDAAVDVSGEAAELPYASQTENFHFEGELVLAIGQQGQDVSVEAAPGLIWGYGVGVDLTRRDLQEEAKKTKRPWCTSKGFDSSAPVGPLVPASKVGSLQGKTITLCVNGVQKQHSELEKMIWSPAEIISYLSAFHRLEPGDIIFSGTPAGVGPLKVGDLCEVTVDGLPPCRFKVTDPRPASAP</sequence>
<dbReference type="AlphaFoldDB" id="A0A813LDD0"/>
<dbReference type="Gene3D" id="3.90.850.10">
    <property type="entry name" value="Fumarylacetoacetase-like, C-terminal domain"/>
    <property type="match status" value="1"/>
</dbReference>
<evidence type="ECO:0000259" key="3">
    <source>
        <dbReference type="Pfam" id="PF01557"/>
    </source>
</evidence>
<name>A0A813LDD0_POLGL</name>
<evidence type="ECO:0000256" key="1">
    <source>
        <dbReference type="ARBA" id="ARBA00010211"/>
    </source>
</evidence>
<accession>A0A813LDD0</accession>
<evidence type="ECO:0000313" key="4">
    <source>
        <dbReference type="EMBL" id="CAE8724379.1"/>
    </source>
</evidence>
<proteinExistence type="inferred from homology"/>
<comment type="similarity">
    <text evidence="1">Belongs to the FAH family.</text>
</comment>
<dbReference type="EMBL" id="CAJNNW010034877">
    <property type="protein sequence ID" value="CAE8724379.1"/>
    <property type="molecule type" value="Genomic_DNA"/>
</dbReference>
<evidence type="ECO:0000256" key="2">
    <source>
        <dbReference type="ARBA" id="ARBA00022723"/>
    </source>
</evidence>
<dbReference type="SUPFAM" id="SSF56529">
    <property type="entry name" value="FAH"/>
    <property type="match status" value="1"/>
</dbReference>
<keyword evidence="2" id="KW-0479">Metal-binding</keyword>
<dbReference type="GO" id="GO:0018773">
    <property type="term" value="F:acetylpyruvate hydrolase activity"/>
    <property type="evidence" value="ECO:0007669"/>
    <property type="project" value="TreeGrafter"/>
</dbReference>
<dbReference type="InterPro" id="IPR036663">
    <property type="entry name" value="Fumarylacetoacetase_C_sf"/>
</dbReference>
<dbReference type="InterPro" id="IPR011234">
    <property type="entry name" value="Fumarylacetoacetase-like_C"/>
</dbReference>
<gene>
    <name evidence="4" type="ORF">PGLA2088_LOCUS43688</name>
</gene>
<organism evidence="4 5">
    <name type="scientific">Polarella glacialis</name>
    <name type="common">Dinoflagellate</name>
    <dbReference type="NCBI Taxonomy" id="89957"/>
    <lineage>
        <taxon>Eukaryota</taxon>
        <taxon>Sar</taxon>
        <taxon>Alveolata</taxon>
        <taxon>Dinophyceae</taxon>
        <taxon>Suessiales</taxon>
        <taxon>Suessiaceae</taxon>
        <taxon>Polarella</taxon>
    </lineage>
</organism>
<protein>
    <recommendedName>
        <fullName evidence="3">Fumarylacetoacetase-like C-terminal domain-containing protein</fullName>
    </recommendedName>
</protein>
<dbReference type="PANTHER" id="PTHR11820:SF90">
    <property type="entry name" value="FLUTATHIONE S-TRANSFERASE"/>
    <property type="match status" value="1"/>
</dbReference>